<keyword evidence="9 11" id="KW-0505">Motor protein</keyword>
<dbReference type="PANTHER" id="PTHR12688:SF0">
    <property type="entry name" value="DYNEIN LIGHT INTERMEDIATE CHAIN"/>
    <property type="match status" value="1"/>
</dbReference>
<dbReference type="InterPro" id="IPR022780">
    <property type="entry name" value="Dynein_light_int_chain"/>
</dbReference>
<accession>A0AAD1UME0</accession>
<evidence type="ECO:0000256" key="11">
    <source>
        <dbReference type="RuleBase" id="RU366047"/>
    </source>
</evidence>
<comment type="similarity">
    <text evidence="2 11">Belongs to the dynein light intermediate chain family.</text>
</comment>
<dbReference type="InterPro" id="IPR027417">
    <property type="entry name" value="P-loop_NTPase"/>
</dbReference>
<dbReference type="Proteomes" id="UP001295684">
    <property type="component" value="Unassembled WGS sequence"/>
</dbReference>
<evidence type="ECO:0000256" key="12">
    <source>
        <dbReference type="SAM" id="MobiDB-lite"/>
    </source>
</evidence>
<evidence type="ECO:0000256" key="10">
    <source>
        <dbReference type="ARBA" id="ARBA00023212"/>
    </source>
</evidence>
<keyword evidence="14" id="KW-1185">Reference proteome</keyword>
<keyword evidence="4 11" id="KW-0963">Cytoplasm</keyword>
<reference evidence="13" key="1">
    <citation type="submission" date="2023-07" db="EMBL/GenBank/DDBJ databases">
        <authorList>
            <consortium name="AG Swart"/>
            <person name="Singh M."/>
            <person name="Singh A."/>
            <person name="Seah K."/>
            <person name="Emmerich C."/>
        </authorList>
    </citation>
    <scope>NUCLEOTIDE SEQUENCE</scope>
    <source>
        <strain evidence="13">DP1</strain>
    </source>
</reference>
<keyword evidence="3 11" id="KW-0813">Transport</keyword>
<feature type="compositionally biased region" description="Polar residues" evidence="12">
    <location>
        <begin position="376"/>
        <end position="385"/>
    </location>
</feature>
<evidence type="ECO:0000256" key="7">
    <source>
        <dbReference type="ARBA" id="ARBA00022840"/>
    </source>
</evidence>
<evidence type="ECO:0000313" key="14">
    <source>
        <dbReference type="Proteomes" id="UP001295684"/>
    </source>
</evidence>
<keyword evidence="5 11" id="KW-0493">Microtubule</keyword>
<evidence type="ECO:0000256" key="5">
    <source>
        <dbReference type="ARBA" id="ARBA00022701"/>
    </source>
</evidence>
<evidence type="ECO:0000313" key="13">
    <source>
        <dbReference type="EMBL" id="CAI2370456.1"/>
    </source>
</evidence>
<name>A0AAD1UME0_EUPCR</name>
<keyword evidence="8 11" id="KW-0243">Dynein</keyword>
<dbReference type="GO" id="GO:0007018">
    <property type="term" value="P:microtubule-based movement"/>
    <property type="evidence" value="ECO:0007669"/>
    <property type="project" value="InterPro"/>
</dbReference>
<dbReference type="GO" id="GO:0005874">
    <property type="term" value="C:microtubule"/>
    <property type="evidence" value="ECO:0007669"/>
    <property type="project" value="UniProtKB-KW"/>
</dbReference>
<proteinExistence type="inferred from homology"/>
<feature type="region of interest" description="Disordered" evidence="12">
    <location>
        <begin position="376"/>
        <end position="410"/>
    </location>
</feature>
<comment type="subunit">
    <text evidence="11">Homodimer. The cytoplasmic dynein 1 complex consists of two catalytic heavy chains (HCs) and a number of non-catalytic subunits presented by intermediate chains (ICs).</text>
</comment>
<sequence length="410" mass="47125">MEDNKEQKLENLWSDCFSTEAMQNLTKESHLVLFGDNSSGKKSIIDYISKNIIKIKKKGQDDEGPRLFSSFDYDHLGNTNVWYLNDPEMKDFLIDNFKPGFLEDTIFAIVLDSSKPWQFLDQLSIWSDVIFEINKKLFLQLPVAKQNKMKKDIENHKYEDEKEEETPEGEGNQEEMKEALNLMDLEEGILNVNLGVPLLVICTKSEVIATGEAMKYFSPRFEFILKNLREFTLRYGATLIFTSAKKGTNMNVLNDYMRFIYSEEDFEHPPEINDKEGIFIPCGFDSPKLIQQLCPSINDPYDKIVSNLIGSGEIDHQEIICESWEECLEELSKNESLCEDVPDNIFGDPSKSGDDSKASTKVNAKSFFEKLKGNTSKIRTSTAGRTSDETEEEKKKKMEDFKKKLQIDTD</sequence>
<keyword evidence="6 11" id="KW-0547">Nucleotide-binding</keyword>
<evidence type="ECO:0000256" key="1">
    <source>
        <dbReference type="ARBA" id="ARBA00004245"/>
    </source>
</evidence>
<gene>
    <name evidence="13" type="ORF">ECRASSUSDP1_LOCUS11769</name>
</gene>
<dbReference type="EMBL" id="CAMPGE010011636">
    <property type="protein sequence ID" value="CAI2370456.1"/>
    <property type="molecule type" value="Genomic_DNA"/>
</dbReference>
<comment type="function">
    <text evidence="11">Acts as one of several non-catalytic accessory components of the cytoplasmic dynein 1 complex that are thought to be involved in linking dynein to cargos and to adapter proteins that regulate dynein function. Cytoplasmic dynein 1 acts as a motor for the intracellular retrograde motility of vesicles and organelles along microtubules. May play a role in binding dynein to membranous organelles or chromosomes.</text>
</comment>
<evidence type="ECO:0000256" key="8">
    <source>
        <dbReference type="ARBA" id="ARBA00023017"/>
    </source>
</evidence>
<dbReference type="GO" id="GO:0005813">
    <property type="term" value="C:centrosome"/>
    <property type="evidence" value="ECO:0007669"/>
    <property type="project" value="TreeGrafter"/>
</dbReference>
<protein>
    <recommendedName>
        <fullName evidence="11">Dynein light intermediate chain</fullName>
    </recommendedName>
</protein>
<evidence type="ECO:0000256" key="4">
    <source>
        <dbReference type="ARBA" id="ARBA00022490"/>
    </source>
</evidence>
<dbReference type="GO" id="GO:0000226">
    <property type="term" value="P:microtubule cytoskeleton organization"/>
    <property type="evidence" value="ECO:0007669"/>
    <property type="project" value="TreeGrafter"/>
</dbReference>
<dbReference type="SUPFAM" id="SSF52540">
    <property type="entry name" value="P-loop containing nucleoside triphosphate hydrolases"/>
    <property type="match status" value="1"/>
</dbReference>
<feature type="region of interest" description="Disordered" evidence="12">
    <location>
        <begin position="152"/>
        <end position="174"/>
    </location>
</feature>
<dbReference type="GO" id="GO:0045504">
    <property type="term" value="F:dynein heavy chain binding"/>
    <property type="evidence" value="ECO:0007669"/>
    <property type="project" value="TreeGrafter"/>
</dbReference>
<dbReference type="Pfam" id="PF05783">
    <property type="entry name" value="DLIC"/>
    <property type="match status" value="1"/>
</dbReference>
<dbReference type="AlphaFoldDB" id="A0AAD1UME0"/>
<dbReference type="InterPro" id="IPR008467">
    <property type="entry name" value="Dynein1_light_intermed_chain"/>
</dbReference>
<evidence type="ECO:0000256" key="9">
    <source>
        <dbReference type="ARBA" id="ARBA00023175"/>
    </source>
</evidence>
<dbReference type="GO" id="GO:0005868">
    <property type="term" value="C:cytoplasmic dynein complex"/>
    <property type="evidence" value="ECO:0007669"/>
    <property type="project" value="UniProtKB-UniRule"/>
</dbReference>
<comment type="caution">
    <text evidence="13">The sequence shown here is derived from an EMBL/GenBank/DDBJ whole genome shotgun (WGS) entry which is preliminary data.</text>
</comment>
<feature type="compositionally biased region" description="Acidic residues" evidence="12">
    <location>
        <begin position="161"/>
        <end position="173"/>
    </location>
</feature>
<evidence type="ECO:0000256" key="6">
    <source>
        <dbReference type="ARBA" id="ARBA00022741"/>
    </source>
</evidence>
<feature type="compositionally biased region" description="Basic and acidic residues" evidence="12">
    <location>
        <begin position="386"/>
        <end position="410"/>
    </location>
</feature>
<dbReference type="GO" id="GO:0005524">
    <property type="term" value="F:ATP binding"/>
    <property type="evidence" value="ECO:0007669"/>
    <property type="project" value="UniProtKB-KW"/>
</dbReference>
<evidence type="ECO:0000256" key="2">
    <source>
        <dbReference type="ARBA" id="ARBA00006831"/>
    </source>
</evidence>
<comment type="subcellular location">
    <subcellularLocation>
        <location evidence="1 11">Cytoplasm</location>
        <location evidence="1 11">Cytoskeleton</location>
    </subcellularLocation>
</comment>
<keyword evidence="7 11" id="KW-0067">ATP-binding</keyword>
<dbReference type="PANTHER" id="PTHR12688">
    <property type="entry name" value="DYNEIN LIGHT INTERMEDIATE CHAIN"/>
    <property type="match status" value="1"/>
</dbReference>
<keyword evidence="10 11" id="KW-0206">Cytoskeleton</keyword>
<organism evidence="13 14">
    <name type="scientific">Euplotes crassus</name>
    <dbReference type="NCBI Taxonomy" id="5936"/>
    <lineage>
        <taxon>Eukaryota</taxon>
        <taxon>Sar</taxon>
        <taxon>Alveolata</taxon>
        <taxon>Ciliophora</taxon>
        <taxon>Intramacronucleata</taxon>
        <taxon>Spirotrichea</taxon>
        <taxon>Hypotrichia</taxon>
        <taxon>Euplotida</taxon>
        <taxon>Euplotidae</taxon>
        <taxon>Moneuplotes</taxon>
    </lineage>
</organism>
<evidence type="ECO:0000256" key="3">
    <source>
        <dbReference type="ARBA" id="ARBA00022448"/>
    </source>
</evidence>